<dbReference type="Gene3D" id="1.25.40.390">
    <property type="match status" value="1"/>
</dbReference>
<dbReference type="EMBL" id="JBDKWZ010000003">
    <property type="protein sequence ID" value="MEN7547688.1"/>
    <property type="molecule type" value="Genomic_DNA"/>
</dbReference>
<feature type="chain" id="PRO_5043981848" evidence="6">
    <location>
        <begin position="20"/>
        <end position="592"/>
    </location>
</feature>
<comment type="similarity">
    <text evidence="2">Belongs to the SusD family.</text>
</comment>
<keyword evidence="4" id="KW-0472">Membrane</keyword>
<feature type="domain" description="SusD-like N-terminal" evidence="8">
    <location>
        <begin position="23"/>
        <end position="222"/>
    </location>
</feature>
<dbReference type="PROSITE" id="PS51257">
    <property type="entry name" value="PROKAR_LIPOPROTEIN"/>
    <property type="match status" value="1"/>
</dbReference>
<evidence type="ECO:0000313" key="9">
    <source>
        <dbReference type="EMBL" id="MEN7547688.1"/>
    </source>
</evidence>
<feature type="signal peptide" evidence="6">
    <location>
        <begin position="1"/>
        <end position="19"/>
    </location>
</feature>
<evidence type="ECO:0000256" key="5">
    <source>
        <dbReference type="ARBA" id="ARBA00023237"/>
    </source>
</evidence>
<evidence type="ECO:0000259" key="7">
    <source>
        <dbReference type="Pfam" id="PF07980"/>
    </source>
</evidence>
<evidence type="ECO:0000256" key="6">
    <source>
        <dbReference type="SAM" id="SignalP"/>
    </source>
</evidence>
<dbReference type="GO" id="GO:0009279">
    <property type="term" value="C:cell outer membrane"/>
    <property type="evidence" value="ECO:0007669"/>
    <property type="project" value="UniProtKB-SubCell"/>
</dbReference>
<gene>
    <name evidence="9" type="ORF">AAG747_07205</name>
</gene>
<keyword evidence="5" id="KW-0998">Cell outer membrane</keyword>
<protein>
    <submittedName>
        <fullName evidence="9">RagB/SusD family nutrient uptake outer membrane protein</fullName>
    </submittedName>
</protein>
<keyword evidence="3 6" id="KW-0732">Signal</keyword>
<dbReference type="RefSeq" id="WP_346820475.1">
    <property type="nucleotide sequence ID" value="NZ_JBDKWZ010000003.1"/>
</dbReference>
<comment type="subcellular location">
    <subcellularLocation>
        <location evidence="1">Cell outer membrane</location>
    </subcellularLocation>
</comment>
<dbReference type="InterPro" id="IPR012944">
    <property type="entry name" value="SusD_RagB_dom"/>
</dbReference>
<evidence type="ECO:0000256" key="2">
    <source>
        <dbReference type="ARBA" id="ARBA00006275"/>
    </source>
</evidence>
<evidence type="ECO:0000256" key="1">
    <source>
        <dbReference type="ARBA" id="ARBA00004442"/>
    </source>
</evidence>
<reference evidence="9 10" key="1">
    <citation type="submission" date="2024-04" db="EMBL/GenBank/DDBJ databases">
        <title>Novel genus in family Flammeovirgaceae.</title>
        <authorList>
            <person name="Nguyen T.H."/>
            <person name="Vuong T.Q."/>
            <person name="Le H."/>
            <person name="Kim S.-G."/>
        </authorList>
    </citation>
    <scope>NUCLEOTIDE SEQUENCE [LARGE SCALE GENOMIC DNA]</scope>
    <source>
        <strain evidence="9 10">JCM 23209</strain>
    </source>
</reference>
<dbReference type="AlphaFoldDB" id="A0AAW9S1F4"/>
<evidence type="ECO:0000256" key="4">
    <source>
        <dbReference type="ARBA" id="ARBA00023136"/>
    </source>
</evidence>
<feature type="domain" description="RagB/SusD" evidence="7">
    <location>
        <begin position="299"/>
        <end position="592"/>
    </location>
</feature>
<keyword evidence="10" id="KW-1185">Reference proteome</keyword>
<sequence>MNKKLSIFFLASLFLFASACNEDFLDKKPLAGFPEDDVWNDPTLTEAFLNDIYRGLGHGMYETMLASHTDETHFIHNYDTRQVVESILTPTDLGNFNGGRLPHFQWNDSYKRIRAANIFLEKIDETPFEEDLKKRMKGEAHFLRAYFYHNLVRLFGGVPIVTKVYELGDDFLVERNTLKECIDFIAVECEAAASLLPLRQEGANVGRANKGAAMALKARMLLYAASDLYHTTGWTSGFGNPELVGYVGADRNQLWRDAKDAAKAIIDLGAYDLYNRTPNSQEDAIQGYTDLFLSKQNEEVIFNRFFLEKRDDGYNFGKHNGPNGYHNWGGNTPLQNLIDDYEMEDGSLFDWDDPAHAAAPYKNRDPRFYASILYDGAKWRPRPSDVIDMDSEGIIQTGQYERKNSSGEIEVMEGLDTRKSPIEDWNGSYSGYYLRKFVDVNVDHQFFKQETPWPFFRYGEILLNYAEASIELGEEDDARMAINMIRERAGMPTISDTGADLKQRYRNERRVEMAFEEQRYFDARRWMIAPDVLSKDAQGIQIYAKLNGDNTHTYTYTPIVVQDRGWNDRMYLLPIPQGEMEKNNKLIQNPGY</sequence>
<evidence type="ECO:0000256" key="3">
    <source>
        <dbReference type="ARBA" id="ARBA00022729"/>
    </source>
</evidence>
<comment type="caution">
    <text evidence="9">The sequence shown here is derived from an EMBL/GenBank/DDBJ whole genome shotgun (WGS) entry which is preliminary data.</text>
</comment>
<evidence type="ECO:0000313" key="10">
    <source>
        <dbReference type="Proteomes" id="UP001403385"/>
    </source>
</evidence>
<dbReference type="SUPFAM" id="SSF48452">
    <property type="entry name" value="TPR-like"/>
    <property type="match status" value="1"/>
</dbReference>
<dbReference type="InterPro" id="IPR033985">
    <property type="entry name" value="SusD-like_N"/>
</dbReference>
<dbReference type="Pfam" id="PF14322">
    <property type="entry name" value="SusD-like_3"/>
    <property type="match status" value="1"/>
</dbReference>
<accession>A0AAW9S1F4</accession>
<proteinExistence type="inferred from homology"/>
<dbReference type="InterPro" id="IPR011990">
    <property type="entry name" value="TPR-like_helical_dom_sf"/>
</dbReference>
<dbReference type="CDD" id="cd08977">
    <property type="entry name" value="SusD"/>
    <property type="match status" value="1"/>
</dbReference>
<organism evidence="9 10">
    <name type="scientific">Rapidithrix thailandica</name>
    <dbReference type="NCBI Taxonomy" id="413964"/>
    <lineage>
        <taxon>Bacteria</taxon>
        <taxon>Pseudomonadati</taxon>
        <taxon>Bacteroidota</taxon>
        <taxon>Cytophagia</taxon>
        <taxon>Cytophagales</taxon>
        <taxon>Flammeovirgaceae</taxon>
        <taxon>Rapidithrix</taxon>
    </lineage>
</organism>
<dbReference type="Proteomes" id="UP001403385">
    <property type="component" value="Unassembled WGS sequence"/>
</dbReference>
<dbReference type="Pfam" id="PF07980">
    <property type="entry name" value="SusD_RagB"/>
    <property type="match status" value="1"/>
</dbReference>
<name>A0AAW9S1F4_9BACT</name>
<evidence type="ECO:0000259" key="8">
    <source>
        <dbReference type="Pfam" id="PF14322"/>
    </source>
</evidence>